<organism evidence="1 2">
    <name type="scientific">Flavisolibacter ginsenosidimutans</name>
    <dbReference type="NCBI Taxonomy" id="661481"/>
    <lineage>
        <taxon>Bacteria</taxon>
        <taxon>Pseudomonadati</taxon>
        <taxon>Bacteroidota</taxon>
        <taxon>Chitinophagia</taxon>
        <taxon>Chitinophagales</taxon>
        <taxon>Chitinophagaceae</taxon>
        <taxon>Flavisolibacter</taxon>
    </lineage>
</organism>
<protein>
    <submittedName>
        <fullName evidence="1">Uncharacterized protein</fullName>
    </submittedName>
</protein>
<keyword evidence="2" id="KW-1185">Reference proteome</keyword>
<dbReference type="EMBL" id="CP042433">
    <property type="protein sequence ID" value="QEC55387.1"/>
    <property type="molecule type" value="Genomic_DNA"/>
</dbReference>
<evidence type="ECO:0000313" key="2">
    <source>
        <dbReference type="Proteomes" id="UP000321204"/>
    </source>
</evidence>
<proteinExistence type="predicted"/>
<dbReference type="AlphaFoldDB" id="A0A5B8UFF5"/>
<name>A0A5B8UFF5_9BACT</name>
<sequence>MKTTATQKNQSPVLQTIKTAKVSSKTSPLRIVYKSDLNNHRFAQHDNQTVHDAASWDQSWFGNYE</sequence>
<dbReference type="Proteomes" id="UP000321204">
    <property type="component" value="Chromosome"/>
</dbReference>
<dbReference type="KEGG" id="fgg:FSB75_05525"/>
<accession>A0A5B8UFF5</accession>
<evidence type="ECO:0000313" key="1">
    <source>
        <dbReference type="EMBL" id="QEC55387.1"/>
    </source>
</evidence>
<dbReference type="RefSeq" id="WP_146783976.1">
    <property type="nucleotide sequence ID" value="NZ_BAABIO010000002.1"/>
</dbReference>
<reference evidence="1 2" key="1">
    <citation type="journal article" date="2015" name="Int. J. Syst. Evol. Microbiol.">
        <title>Flavisolibacter ginsenosidimutans sp. nov., with ginsenoside-converting activity isolated from soil used for cultivating ginseng.</title>
        <authorList>
            <person name="Zhao Y."/>
            <person name="Liu Q."/>
            <person name="Kang M.S."/>
            <person name="Jin F."/>
            <person name="Yu H."/>
            <person name="Im W.T."/>
        </authorList>
    </citation>
    <scope>NUCLEOTIDE SEQUENCE [LARGE SCALE GENOMIC DNA]</scope>
    <source>
        <strain evidence="1 2">Gsoil 636</strain>
    </source>
</reference>
<gene>
    <name evidence="1" type="ORF">FSB75_05525</name>
</gene>